<evidence type="ECO:0000313" key="1">
    <source>
        <dbReference type="EMBL" id="KAJ8375557.1"/>
    </source>
</evidence>
<protein>
    <submittedName>
        <fullName evidence="1">Uncharacterized protein</fullName>
    </submittedName>
</protein>
<gene>
    <name evidence="1" type="ORF">SKAU_G00061370</name>
</gene>
<evidence type="ECO:0000313" key="2">
    <source>
        <dbReference type="Proteomes" id="UP001152622"/>
    </source>
</evidence>
<name>A0A9Q1JAT4_SYNKA</name>
<dbReference type="EMBL" id="JAINUF010000002">
    <property type="protein sequence ID" value="KAJ8375557.1"/>
    <property type="molecule type" value="Genomic_DNA"/>
</dbReference>
<sequence>MNDINTCSLCVYGDKLPLLEGQRHMSSVNSDGSLKTRFTGIQVCHTPINTCTHTHQAHFGTTKPLNSLK</sequence>
<organism evidence="1 2">
    <name type="scientific">Synaphobranchus kaupii</name>
    <name type="common">Kaup's arrowtooth eel</name>
    <dbReference type="NCBI Taxonomy" id="118154"/>
    <lineage>
        <taxon>Eukaryota</taxon>
        <taxon>Metazoa</taxon>
        <taxon>Chordata</taxon>
        <taxon>Craniata</taxon>
        <taxon>Vertebrata</taxon>
        <taxon>Euteleostomi</taxon>
        <taxon>Actinopterygii</taxon>
        <taxon>Neopterygii</taxon>
        <taxon>Teleostei</taxon>
        <taxon>Anguilliformes</taxon>
        <taxon>Synaphobranchidae</taxon>
        <taxon>Synaphobranchus</taxon>
    </lineage>
</organism>
<dbReference type="Proteomes" id="UP001152622">
    <property type="component" value="Chromosome 2"/>
</dbReference>
<accession>A0A9Q1JAT4</accession>
<keyword evidence="2" id="KW-1185">Reference proteome</keyword>
<proteinExistence type="predicted"/>
<comment type="caution">
    <text evidence="1">The sequence shown here is derived from an EMBL/GenBank/DDBJ whole genome shotgun (WGS) entry which is preliminary data.</text>
</comment>
<reference evidence="1" key="1">
    <citation type="journal article" date="2023" name="Science">
        <title>Genome structures resolve the early diversification of teleost fishes.</title>
        <authorList>
            <person name="Parey E."/>
            <person name="Louis A."/>
            <person name="Montfort J."/>
            <person name="Bouchez O."/>
            <person name="Roques C."/>
            <person name="Iampietro C."/>
            <person name="Lluch J."/>
            <person name="Castinel A."/>
            <person name="Donnadieu C."/>
            <person name="Desvignes T."/>
            <person name="Floi Bucao C."/>
            <person name="Jouanno E."/>
            <person name="Wen M."/>
            <person name="Mejri S."/>
            <person name="Dirks R."/>
            <person name="Jansen H."/>
            <person name="Henkel C."/>
            <person name="Chen W.J."/>
            <person name="Zahm M."/>
            <person name="Cabau C."/>
            <person name="Klopp C."/>
            <person name="Thompson A.W."/>
            <person name="Robinson-Rechavi M."/>
            <person name="Braasch I."/>
            <person name="Lecointre G."/>
            <person name="Bobe J."/>
            <person name="Postlethwait J.H."/>
            <person name="Berthelot C."/>
            <person name="Roest Crollius H."/>
            <person name="Guiguen Y."/>
        </authorList>
    </citation>
    <scope>NUCLEOTIDE SEQUENCE</scope>
    <source>
        <strain evidence="1">WJC10195</strain>
    </source>
</reference>
<dbReference type="AlphaFoldDB" id="A0A9Q1JAT4"/>